<dbReference type="PANTHER" id="PTHR43215:SF14">
    <property type="entry name" value="RADIAL SPOKE HEAD 1 HOMOLOG"/>
    <property type="match status" value="1"/>
</dbReference>
<dbReference type="FunFam" id="2.20.110.10:FF:000002">
    <property type="entry name" value="Phosphatidylinositol 4-phosphate 5-kinase 8"/>
    <property type="match status" value="1"/>
</dbReference>
<accession>A0A8S1LDM8</accession>
<dbReference type="GO" id="GO:0005829">
    <property type="term" value="C:cytosol"/>
    <property type="evidence" value="ECO:0007669"/>
    <property type="project" value="TreeGrafter"/>
</dbReference>
<name>A0A8S1LDM8_9CILI</name>
<evidence type="ECO:0008006" key="5">
    <source>
        <dbReference type="Google" id="ProtNLM"/>
    </source>
</evidence>
<dbReference type="AlphaFoldDB" id="A0A8S1LDM8"/>
<evidence type="ECO:0000313" key="4">
    <source>
        <dbReference type="Proteomes" id="UP000692954"/>
    </source>
</evidence>
<reference evidence="3" key="1">
    <citation type="submission" date="2021-01" db="EMBL/GenBank/DDBJ databases">
        <authorList>
            <consortium name="Genoscope - CEA"/>
            <person name="William W."/>
        </authorList>
    </citation>
    <scope>NUCLEOTIDE SEQUENCE</scope>
</reference>
<dbReference type="OrthoDB" id="203073at2759"/>
<dbReference type="EMBL" id="CAJJDN010000018">
    <property type="protein sequence ID" value="CAD8063653.1"/>
    <property type="molecule type" value="Genomic_DNA"/>
</dbReference>
<dbReference type="Pfam" id="PF02493">
    <property type="entry name" value="MORN"/>
    <property type="match status" value="9"/>
</dbReference>
<keyword evidence="4" id="KW-1185">Reference proteome</keyword>
<keyword evidence="1" id="KW-0677">Repeat</keyword>
<evidence type="ECO:0000313" key="3">
    <source>
        <dbReference type="EMBL" id="CAD8063653.1"/>
    </source>
</evidence>
<feature type="compositionally biased region" description="Polar residues" evidence="2">
    <location>
        <begin position="133"/>
        <end position="145"/>
    </location>
</feature>
<dbReference type="SMART" id="SM00698">
    <property type="entry name" value="MORN"/>
    <property type="match status" value="9"/>
</dbReference>
<proteinExistence type="predicted"/>
<dbReference type="InterPro" id="IPR003409">
    <property type="entry name" value="MORN"/>
</dbReference>
<sequence>MGSCNQCMQRQEPLQQVAIQNNPVNLLEENHIKMAIRIQTAYRAYICRQRFKQELAKRRSMNQKRSNSTDDCLIEHHTNSYSPRIDPQENRNVLLMIDYHGKRKSLSHFGREFSAKLQPKESDSLDDGDSEQVEQTPLQQSTSPPIKSIRSSQNQQSKKMQSFRFRCVLTHEILEPRDKIKLQTINKRIKLDSIKLVGGNIYNGEWLDQMPDGKGKYTFSDQSFYQGEFSKGCLHGRGEFKSKEGNTYRGEWQNNKMHGQGIYMYNNGCKYEGNWERDLPNGEGMEWYMNGSVYVGNFLNGEKHGLGKITFITGEIYEGEFEFDDFNGKGIYRWQDGRVYEGNWQDGKMNGKGRLTWPDGRYYEGEYFNDQKHGFGIFQFADGRKYIGLWKQGLQHGQGEFYKCIGQNSTKGIWKQGKLIKLL</sequence>
<dbReference type="Proteomes" id="UP000692954">
    <property type="component" value="Unassembled WGS sequence"/>
</dbReference>
<gene>
    <name evidence="3" type="ORF">PSON_ATCC_30995.1.T0180099</name>
</gene>
<dbReference type="PROSITE" id="PS50096">
    <property type="entry name" value="IQ"/>
    <property type="match status" value="1"/>
</dbReference>
<comment type="caution">
    <text evidence="3">The sequence shown here is derived from an EMBL/GenBank/DDBJ whole genome shotgun (WGS) entry which is preliminary data.</text>
</comment>
<feature type="region of interest" description="Disordered" evidence="2">
    <location>
        <begin position="57"/>
        <end position="86"/>
    </location>
</feature>
<evidence type="ECO:0000256" key="1">
    <source>
        <dbReference type="ARBA" id="ARBA00022737"/>
    </source>
</evidence>
<organism evidence="3 4">
    <name type="scientific">Paramecium sonneborni</name>
    <dbReference type="NCBI Taxonomy" id="65129"/>
    <lineage>
        <taxon>Eukaryota</taxon>
        <taxon>Sar</taxon>
        <taxon>Alveolata</taxon>
        <taxon>Ciliophora</taxon>
        <taxon>Intramacronucleata</taxon>
        <taxon>Oligohymenophorea</taxon>
        <taxon>Peniculida</taxon>
        <taxon>Parameciidae</taxon>
        <taxon>Paramecium</taxon>
    </lineage>
</organism>
<evidence type="ECO:0000256" key="2">
    <source>
        <dbReference type="SAM" id="MobiDB-lite"/>
    </source>
</evidence>
<protein>
    <recommendedName>
        <fullName evidence="5">MORN repeat protein</fullName>
    </recommendedName>
</protein>
<dbReference type="PANTHER" id="PTHR43215">
    <property type="entry name" value="RADIAL SPOKE HEAD 1 HOMOLOG"/>
    <property type="match status" value="1"/>
</dbReference>
<feature type="region of interest" description="Disordered" evidence="2">
    <location>
        <begin position="117"/>
        <end position="158"/>
    </location>
</feature>